<dbReference type="WBParaSite" id="maker-unitig_39933-snap-gene-0.3-mRNA-1">
    <property type="protein sequence ID" value="maker-unitig_39933-snap-gene-0.3-mRNA-1"/>
    <property type="gene ID" value="maker-unitig_39933-snap-gene-0.3"/>
</dbReference>
<evidence type="ECO:0000313" key="2">
    <source>
        <dbReference type="Proteomes" id="UP000095280"/>
    </source>
</evidence>
<dbReference type="Proteomes" id="UP000095280">
    <property type="component" value="Unplaced"/>
</dbReference>
<sequence length="244" mass="26036">FGGRIRWRRTAASILAVLCVDYEARSRRQLESTESTRRRRLRAAAAEADAALGTDDCLSGLVARGVGCGVGSASSRRPALSAGVAAEPILLDDRTSLQPLNGGDSGVSSGPTEVVVAGQVAQAAAKRSGRRRSSLRYSSRSGTNTSGLRRWCSFNYRSRTQRPRQTGLGEWIKHMALATGMARNTSQCNRAIDLHSARALVDSRRRASMPERQLNASLICGVRCAAAAQASAATPAASARQFNY</sequence>
<evidence type="ECO:0000313" key="3">
    <source>
        <dbReference type="WBParaSite" id="maker-unitig_39933-snap-gene-0.3-mRNA-1"/>
    </source>
</evidence>
<proteinExistence type="predicted"/>
<feature type="region of interest" description="Disordered" evidence="1">
    <location>
        <begin position="125"/>
        <end position="145"/>
    </location>
</feature>
<name>A0A1I8FM42_9PLAT</name>
<keyword evidence="2" id="KW-1185">Reference proteome</keyword>
<reference evidence="3" key="1">
    <citation type="submission" date="2016-11" db="UniProtKB">
        <authorList>
            <consortium name="WormBaseParasite"/>
        </authorList>
    </citation>
    <scope>IDENTIFICATION</scope>
</reference>
<organism evidence="2 3">
    <name type="scientific">Macrostomum lignano</name>
    <dbReference type="NCBI Taxonomy" id="282301"/>
    <lineage>
        <taxon>Eukaryota</taxon>
        <taxon>Metazoa</taxon>
        <taxon>Spiralia</taxon>
        <taxon>Lophotrochozoa</taxon>
        <taxon>Platyhelminthes</taxon>
        <taxon>Rhabditophora</taxon>
        <taxon>Macrostomorpha</taxon>
        <taxon>Macrostomida</taxon>
        <taxon>Macrostomidae</taxon>
        <taxon>Macrostomum</taxon>
    </lineage>
</organism>
<evidence type="ECO:0000256" key="1">
    <source>
        <dbReference type="SAM" id="MobiDB-lite"/>
    </source>
</evidence>
<protein>
    <submittedName>
        <fullName evidence="3">SCAN box domain-containing protein</fullName>
    </submittedName>
</protein>
<dbReference type="AlphaFoldDB" id="A0A1I8FM42"/>
<accession>A0A1I8FM42</accession>